<name>A0A1V3WWJ5_MYCKA</name>
<accession>A0A1V3WWJ5</accession>
<evidence type="ECO:0000313" key="1">
    <source>
        <dbReference type="EMBL" id="OOK71314.1"/>
    </source>
</evidence>
<dbReference type="EMBL" id="MVBN01000006">
    <property type="protein sequence ID" value="OOK71314.1"/>
    <property type="molecule type" value="Genomic_DNA"/>
</dbReference>
<gene>
    <name evidence="1" type="ORF">BZL29_5938</name>
</gene>
<organism evidence="1 2">
    <name type="scientific">Mycobacterium kansasii</name>
    <dbReference type="NCBI Taxonomy" id="1768"/>
    <lineage>
        <taxon>Bacteria</taxon>
        <taxon>Bacillati</taxon>
        <taxon>Actinomycetota</taxon>
        <taxon>Actinomycetes</taxon>
        <taxon>Mycobacteriales</taxon>
        <taxon>Mycobacteriaceae</taxon>
        <taxon>Mycobacterium</taxon>
    </lineage>
</organism>
<comment type="caution">
    <text evidence="1">The sequence shown here is derived from an EMBL/GenBank/DDBJ whole genome shotgun (WGS) entry which is preliminary data.</text>
</comment>
<reference evidence="1 2" key="1">
    <citation type="submission" date="2017-02" db="EMBL/GenBank/DDBJ databases">
        <title>Complete genome sequences of Mycobacterium kansasii strains isolated from rhesus macaques.</title>
        <authorList>
            <person name="Panda A."/>
            <person name="Nagaraj S."/>
            <person name="Zhao X."/>
            <person name="Tettelin H."/>
            <person name="Detolla L.J."/>
        </authorList>
    </citation>
    <scope>NUCLEOTIDE SEQUENCE [LARGE SCALE GENOMIC DNA]</scope>
    <source>
        <strain evidence="1 2">11-3469</strain>
    </source>
</reference>
<evidence type="ECO:0000313" key="2">
    <source>
        <dbReference type="Proteomes" id="UP000188532"/>
    </source>
</evidence>
<dbReference type="AlphaFoldDB" id="A0A1V3WWJ5"/>
<protein>
    <submittedName>
        <fullName evidence="1">Uncharacterized protein</fullName>
    </submittedName>
</protein>
<proteinExistence type="predicted"/>
<sequence>MMTVVSPVPGKPLLLLGALDIGGVGYVAEEFSGLGDDVPCRNLAAWRTT</sequence>
<dbReference type="Proteomes" id="UP000188532">
    <property type="component" value="Unassembled WGS sequence"/>
</dbReference>